<proteinExistence type="predicted"/>
<accession>A0A1F5SF11</accession>
<dbReference type="Proteomes" id="UP000178367">
    <property type="component" value="Unassembled WGS sequence"/>
</dbReference>
<dbReference type="Gene3D" id="3.40.1230.10">
    <property type="entry name" value="MTH938-like"/>
    <property type="match status" value="1"/>
</dbReference>
<sequence length="112" mass="12392">MIDGYVFGTISINGDTFNNDVEARWNGDVLKWKRKDPHSISLSDLEPALGQSPEVIYLGTGYDGTVRINEGVADGLKEKNIELIANKTNLITQEFNIAVYSKKKAIGLFCLN</sequence>
<gene>
    <name evidence="1" type="ORF">A2227_07530</name>
</gene>
<evidence type="ECO:0000313" key="2">
    <source>
        <dbReference type="Proteomes" id="UP000178367"/>
    </source>
</evidence>
<protein>
    <submittedName>
        <fullName evidence="1">Uncharacterized protein</fullName>
    </submittedName>
</protein>
<comment type="caution">
    <text evidence="1">The sequence shown here is derived from an EMBL/GenBank/DDBJ whole genome shotgun (WGS) entry which is preliminary data.</text>
</comment>
<dbReference type="STRING" id="1797994.A2227_07530"/>
<dbReference type="EMBL" id="MFGB01000023">
    <property type="protein sequence ID" value="OGF25166.1"/>
    <property type="molecule type" value="Genomic_DNA"/>
</dbReference>
<organism evidence="1 2">
    <name type="scientific">Candidatus Falkowbacteria bacterium RIFOXYA2_FULL_47_19</name>
    <dbReference type="NCBI Taxonomy" id="1797994"/>
    <lineage>
        <taxon>Bacteria</taxon>
        <taxon>Candidatus Falkowiibacteriota</taxon>
    </lineage>
</organism>
<dbReference type="InterPro" id="IPR036748">
    <property type="entry name" value="MTH938-like_sf"/>
</dbReference>
<name>A0A1F5SF11_9BACT</name>
<dbReference type="AlphaFoldDB" id="A0A1F5SF11"/>
<dbReference type="SUPFAM" id="SSF64076">
    <property type="entry name" value="MTH938-like"/>
    <property type="match status" value="1"/>
</dbReference>
<evidence type="ECO:0000313" key="1">
    <source>
        <dbReference type="EMBL" id="OGF25166.1"/>
    </source>
</evidence>
<dbReference type="InterPro" id="IPR007523">
    <property type="entry name" value="NDUFAF3/AAMDC"/>
</dbReference>
<dbReference type="Pfam" id="PF04430">
    <property type="entry name" value="DUF498"/>
    <property type="match status" value="1"/>
</dbReference>
<reference evidence="1 2" key="1">
    <citation type="journal article" date="2016" name="Nat. Commun.">
        <title>Thousands of microbial genomes shed light on interconnected biogeochemical processes in an aquifer system.</title>
        <authorList>
            <person name="Anantharaman K."/>
            <person name="Brown C.T."/>
            <person name="Hug L.A."/>
            <person name="Sharon I."/>
            <person name="Castelle C.J."/>
            <person name="Probst A.J."/>
            <person name="Thomas B.C."/>
            <person name="Singh A."/>
            <person name="Wilkins M.J."/>
            <person name="Karaoz U."/>
            <person name="Brodie E.L."/>
            <person name="Williams K.H."/>
            <person name="Hubbard S.S."/>
            <person name="Banfield J.F."/>
        </authorList>
    </citation>
    <scope>NUCLEOTIDE SEQUENCE [LARGE SCALE GENOMIC DNA]</scope>
</reference>